<evidence type="ECO:0000313" key="10">
    <source>
        <dbReference type="EMBL" id="MDO6963622.1"/>
    </source>
</evidence>
<keyword evidence="5 8" id="KW-0378">Hydrolase</keyword>
<dbReference type="InterPro" id="IPR050556">
    <property type="entry name" value="Type_II_TA_system_RNase"/>
</dbReference>
<feature type="domain" description="PIN" evidence="9">
    <location>
        <begin position="5"/>
        <end position="125"/>
    </location>
</feature>
<dbReference type="InterPro" id="IPR002716">
    <property type="entry name" value="PIN_dom"/>
</dbReference>
<comment type="caution">
    <text evidence="10">The sequence shown here is derived from an EMBL/GenBank/DDBJ whole genome shotgun (WGS) entry which is preliminary data.</text>
</comment>
<dbReference type="RefSeq" id="WP_304375538.1">
    <property type="nucleotide sequence ID" value="NZ_JAUOZU010000006.1"/>
</dbReference>
<reference evidence="10" key="1">
    <citation type="journal article" date="2015" name="Int. J. Syst. Evol. Microbiol.">
        <title>Rhizobium alvei sp. nov., isolated from a freshwater river.</title>
        <authorList>
            <person name="Sheu S.Y."/>
            <person name="Huang H.W."/>
            <person name="Young C.C."/>
            <person name="Chen W.M."/>
        </authorList>
    </citation>
    <scope>NUCLEOTIDE SEQUENCE</scope>
    <source>
        <strain evidence="10">TNR-22</strain>
    </source>
</reference>
<dbReference type="InterPro" id="IPR029060">
    <property type="entry name" value="PIN-like_dom_sf"/>
</dbReference>
<comment type="similarity">
    <text evidence="7 8">Belongs to the PINc/VapC protein family.</text>
</comment>
<accession>A0ABT8YJI4</accession>
<keyword evidence="11" id="KW-1185">Reference proteome</keyword>
<comment type="cofactor">
    <cofactor evidence="1 8">
        <name>Mg(2+)</name>
        <dbReference type="ChEBI" id="CHEBI:18420"/>
    </cofactor>
</comment>
<reference evidence="10" key="2">
    <citation type="submission" date="2023-07" db="EMBL/GenBank/DDBJ databases">
        <authorList>
            <person name="Shen H."/>
        </authorList>
    </citation>
    <scope>NUCLEOTIDE SEQUENCE</scope>
    <source>
        <strain evidence="10">TNR-22</strain>
    </source>
</reference>
<comment type="function">
    <text evidence="8">Toxic component of a toxin-antitoxin (TA) system. An RNase.</text>
</comment>
<dbReference type="EMBL" id="JAUOZU010000006">
    <property type="protein sequence ID" value="MDO6963622.1"/>
    <property type="molecule type" value="Genomic_DNA"/>
</dbReference>
<dbReference type="PANTHER" id="PTHR33653:SF1">
    <property type="entry name" value="RIBONUCLEASE VAPC2"/>
    <property type="match status" value="1"/>
</dbReference>
<dbReference type="SUPFAM" id="SSF88723">
    <property type="entry name" value="PIN domain-like"/>
    <property type="match status" value="1"/>
</dbReference>
<dbReference type="CDD" id="cd18748">
    <property type="entry name" value="PIN_VapC4-5_FitB-like"/>
    <property type="match status" value="1"/>
</dbReference>
<dbReference type="Pfam" id="PF01850">
    <property type="entry name" value="PIN"/>
    <property type="match status" value="1"/>
</dbReference>
<feature type="binding site" evidence="8">
    <location>
        <position position="7"/>
    </location>
    <ligand>
        <name>Mg(2+)</name>
        <dbReference type="ChEBI" id="CHEBI:18420"/>
    </ligand>
</feature>
<evidence type="ECO:0000313" key="11">
    <source>
        <dbReference type="Proteomes" id="UP001174932"/>
    </source>
</evidence>
<evidence type="ECO:0000256" key="1">
    <source>
        <dbReference type="ARBA" id="ARBA00001946"/>
    </source>
</evidence>
<dbReference type="EC" id="3.1.-.-" evidence="8"/>
<evidence type="ECO:0000256" key="4">
    <source>
        <dbReference type="ARBA" id="ARBA00022723"/>
    </source>
</evidence>
<dbReference type="InterPro" id="IPR022907">
    <property type="entry name" value="VapC_family"/>
</dbReference>
<sequence length="137" mass="14977">MPSFMLDTNILSDILRNVNGGSARMLEHHGLDAVCTSAIVASELRYGVTKKGSLRLAADIDYLLTRITVLDYPSAAATAYGLVRADLERRGVVIGSNDLLIAAHARSLDLTLVTDNIGEFSRIDGLKLENWIERPHE</sequence>
<evidence type="ECO:0000256" key="5">
    <source>
        <dbReference type="ARBA" id="ARBA00022801"/>
    </source>
</evidence>
<evidence type="ECO:0000256" key="2">
    <source>
        <dbReference type="ARBA" id="ARBA00022649"/>
    </source>
</evidence>
<protein>
    <recommendedName>
        <fullName evidence="8">Ribonuclease VapC</fullName>
        <shortName evidence="8">RNase VapC</shortName>
        <ecNumber evidence="8">3.1.-.-</ecNumber>
    </recommendedName>
    <alternativeName>
        <fullName evidence="8">Toxin VapC</fullName>
    </alternativeName>
</protein>
<name>A0ABT8YJI4_9HYPH</name>
<keyword evidence="4 8" id="KW-0479">Metal-binding</keyword>
<evidence type="ECO:0000256" key="6">
    <source>
        <dbReference type="ARBA" id="ARBA00022842"/>
    </source>
</evidence>
<keyword evidence="8" id="KW-0800">Toxin</keyword>
<gene>
    <name evidence="8" type="primary">vapC</name>
    <name evidence="10" type="ORF">Q4481_06615</name>
</gene>
<organism evidence="10 11">
    <name type="scientific">Rhizobium alvei</name>
    <dbReference type="NCBI Taxonomy" id="1132659"/>
    <lineage>
        <taxon>Bacteria</taxon>
        <taxon>Pseudomonadati</taxon>
        <taxon>Pseudomonadota</taxon>
        <taxon>Alphaproteobacteria</taxon>
        <taxon>Hyphomicrobiales</taxon>
        <taxon>Rhizobiaceae</taxon>
        <taxon>Rhizobium/Agrobacterium group</taxon>
        <taxon>Rhizobium</taxon>
    </lineage>
</organism>
<feature type="binding site" evidence="8">
    <location>
        <position position="98"/>
    </location>
    <ligand>
        <name>Mg(2+)</name>
        <dbReference type="ChEBI" id="CHEBI:18420"/>
    </ligand>
</feature>
<keyword evidence="2 8" id="KW-1277">Toxin-antitoxin system</keyword>
<keyword evidence="3 8" id="KW-0540">Nuclease</keyword>
<evidence type="ECO:0000256" key="8">
    <source>
        <dbReference type="HAMAP-Rule" id="MF_00265"/>
    </source>
</evidence>
<evidence type="ECO:0000256" key="3">
    <source>
        <dbReference type="ARBA" id="ARBA00022722"/>
    </source>
</evidence>
<proteinExistence type="inferred from homology"/>
<evidence type="ECO:0000259" key="9">
    <source>
        <dbReference type="Pfam" id="PF01850"/>
    </source>
</evidence>
<dbReference type="Gene3D" id="3.40.50.1010">
    <property type="entry name" value="5'-nuclease"/>
    <property type="match status" value="1"/>
</dbReference>
<keyword evidence="6 8" id="KW-0460">Magnesium</keyword>
<dbReference type="HAMAP" id="MF_00265">
    <property type="entry name" value="VapC_Nob1"/>
    <property type="match status" value="1"/>
</dbReference>
<dbReference type="PANTHER" id="PTHR33653">
    <property type="entry name" value="RIBONUCLEASE VAPC2"/>
    <property type="match status" value="1"/>
</dbReference>
<dbReference type="Proteomes" id="UP001174932">
    <property type="component" value="Unassembled WGS sequence"/>
</dbReference>
<evidence type="ECO:0000256" key="7">
    <source>
        <dbReference type="ARBA" id="ARBA00038093"/>
    </source>
</evidence>